<protein>
    <submittedName>
        <fullName evidence="1">Uncharacterized protein</fullName>
    </submittedName>
</protein>
<evidence type="ECO:0000313" key="2">
    <source>
        <dbReference type="Proteomes" id="UP000284465"/>
    </source>
</evidence>
<comment type="caution">
    <text evidence="1">The sequence shown here is derived from an EMBL/GenBank/DDBJ whole genome shotgun (WGS) entry which is preliminary data.</text>
</comment>
<gene>
    <name evidence="1" type="ORF">DW927_17030</name>
</gene>
<organism evidence="1 2">
    <name type="scientific">Roseburia intestinalis</name>
    <dbReference type="NCBI Taxonomy" id="166486"/>
    <lineage>
        <taxon>Bacteria</taxon>
        <taxon>Bacillati</taxon>
        <taxon>Bacillota</taxon>
        <taxon>Clostridia</taxon>
        <taxon>Lachnospirales</taxon>
        <taxon>Lachnospiraceae</taxon>
        <taxon>Roseburia</taxon>
    </lineage>
</organism>
<sequence>MRRQSKSLQVSILFAYFLFLLAGVSFDNMQKIKNGTCIVSACYDEKQMREEWEQKLIWDKEDFPGLPQEGDTVGISYYFYDEKGRLDSVKSYGKLDDAYGNDKELIAED</sequence>
<evidence type="ECO:0000313" key="1">
    <source>
        <dbReference type="EMBL" id="RHA64718.1"/>
    </source>
</evidence>
<dbReference type="EMBL" id="QSFP01000028">
    <property type="protein sequence ID" value="RHA64718.1"/>
    <property type="molecule type" value="Genomic_DNA"/>
</dbReference>
<proteinExistence type="predicted"/>
<dbReference type="RefSeq" id="WP_118592298.1">
    <property type="nucleotide sequence ID" value="NZ_QSFP01000028.1"/>
</dbReference>
<reference evidence="1 2" key="1">
    <citation type="submission" date="2018-08" db="EMBL/GenBank/DDBJ databases">
        <title>A genome reference for cultivated species of the human gut microbiota.</title>
        <authorList>
            <person name="Zou Y."/>
            <person name="Xue W."/>
            <person name="Luo G."/>
        </authorList>
    </citation>
    <scope>NUCLEOTIDE SEQUENCE [LARGE SCALE GENOMIC DNA]</scope>
    <source>
        <strain evidence="1 2">AM43-11</strain>
    </source>
</reference>
<dbReference type="AlphaFoldDB" id="A0A413SCB6"/>
<accession>A0A413SCB6</accession>
<name>A0A413SCB6_9FIRM</name>
<dbReference type="Proteomes" id="UP000284465">
    <property type="component" value="Unassembled WGS sequence"/>
</dbReference>